<evidence type="ECO:0000256" key="1">
    <source>
        <dbReference type="SAM" id="MobiDB-lite"/>
    </source>
</evidence>
<keyword evidence="3" id="KW-1185">Reference proteome</keyword>
<dbReference type="EMBL" id="JBHDLJ010000002">
    <property type="protein sequence ID" value="MFB0833772.1"/>
    <property type="molecule type" value="Genomic_DNA"/>
</dbReference>
<comment type="caution">
    <text evidence="2">The sequence shown here is derived from an EMBL/GenBank/DDBJ whole genome shotgun (WGS) entry which is preliminary data.</text>
</comment>
<name>A0ABV4UJN9_9MICC</name>
<dbReference type="Proteomes" id="UP001575652">
    <property type="component" value="Unassembled WGS sequence"/>
</dbReference>
<proteinExistence type="predicted"/>
<gene>
    <name evidence="2" type="ORF">ACETWP_04155</name>
</gene>
<dbReference type="RefSeq" id="WP_373970934.1">
    <property type="nucleotide sequence ID" value="NZ_JBHDLJ010000002.1"/>
</dbReference>
<protein>
    <submittedName>
        <fullName evidence="2">Uncharacterized protein</fullName>
    </submittedName>
</protein>
<reference evidence="2 3" key="1">
    <citation type="submission" date="2024-09" db="EMBL/GenBank/DDBJ databases">
        <authorList>
            <person name="Salinas-Garcia M.A."/>
            <person name="Prieme A."/>
        </authorList>
    </citation>
    <scope>NUCLEOTIDE SEQUENCE [LARGE SCALE GENOMIC DNA]</scope>
    <source>
        <strain evidence="2 3">DSM 21081</strain>
    </source>
</reference>
<feature type="region of interest" description="Disordered" evidence="1">
    <location>
        <begin position="66"/>
        <end position="121"/>
    </location>
</feature>
<sequence>MNTTNRTGVERALRLLENLPEDAMEAVACLGEARGLLDEALNDAMAEAALQGASLRSVALRAGLSPNAVPPRLARTDSLGAYTDPDGKVSSTSVERARYDSELGRPAPEPRMAFKRRRPTS</sequence>
<evidence type="ECO:0000313" key="3">
    <source>
        <dbReference type="Proteomes" id="UP001575652"/>
    </source>
</evidence>
<evidence type="ECO:0000313" key="2">
    <source>
        <dbReference type="EMBL" id="MFB0833772.1"/>
    </source>
</evidence>
<organism evidence="2 3">
    <name type="scientific">Arthrobacter halodurans</name>
    <dbReference type="NCBI Taxonomy" id="516699"/>
    <lineage>
        <taxon>Bacteria</taxon>
        <taxon>Bacillati</taxon>
        <taxon>Actinomycetota</taxon>
        <taxon>Actinomycetes</taxon>
        <taxon>Micrococcales</taxon>
        <taxon>Micrococcaceae</taxon>
        <taxon>Arthrobacter</taxon>
    </lineage>
</organism>
<accession>A0ABV4UJN9</accession>